<dbReference type="PROSITE" id="PS51257">
    <property type="entry name" value="PROKAR_LIPOPROTEIN"/>
    <property type="match status" value="1"/>
</dbReference>
<dbReference type="Proteomes" id="UP001265550">
    <property type="component" value="Unassembled WGS sequence"/>
</dbReference>
<keyword evidence="2" id="KW-1185">Reference proteome</keyword>
<sequence length="195" mass="20522">MNIKTRTLIGTILTTSLLTACGSRGPAIAEPDEPEATATARNTVILPAITYGKTPAGLQLSKADDNCDIPTSLTNALQEQLEAPYEFAVPMPSEALAGAPTLRIEITDILANAGGLYGGPKIVRLHGVLERVDATPVHFDAQRHSFLYFGVPRSTCKMVSIATYGLGGDIANWLLAPVDGAQLGDLNSPVPASRK</sequence>
<name>A0ABU1VIE3_9BURK</name>
<organism evidence="1 2">
    <name type="scientific">Hydrogenophaga laconesensis</name>
    <dbReference type="NCBI Taxonomy" id="1805971"/>
    <lineage>
        <taxon>Bacteria</taxon>
        <taxon>Pseudomonadati</taxon>
        <taxon>Pseudomonadota</taxon>
        <taxon>Betaproteobacteria</taxon>
        <taxon>Burkholderiales</taxon>
        <taxon>Comamonadaceae</taxon>
        <taxon>Hydrogenophaga</taxon>
    </lineage>
</organism>
<accession>A0ABU1VIE3</accession>
<comment type="caution">
    <text evidence="1">The sequence shown here is derived from an EMBL/GenBank/DDBJ whole genome shotgun (WGS) entry which is preliminary data.</text>
</comment>
<protein>
    <recommendedName>
        <fullName evidence="3">Lipoprotein</fullName>
    </recommendedName>
</protein>
<reference evidence="1 2" key="1">
    <citation type="submission" date="2023-07" db="EMBL/GenBank/DDBJ databases">
        <title>Sorghum-associated microbial communities from plants grown in Nebraska, USA.</title>
        <authorList>
            <person name="Schachtman D."/>
        </authorList>
    </citation>
    <scope>NUCLEOTIDE SEQUENCE [LARGE SCALE GENOMIC DNA]</scope>
    <source>
        <strain evidence="1 2">BE240</strain>
    </source>
</reference>
<dbReference type="RefSeq" id="WP_204734505.1">
    <property type="nucleotide sequence ID" value="NZ_JAVDWE010000021.1"/>
</dbReference>
<evidence type="ECO:0000313" key="2">
    <source>
        <dbReference type="Proteomes" id="UP001265550"/>
    </source>
</evidence>
<dbReference type="EMBL" id="JAVDWE010000021">
    <property type="protein sequence ID" value="MDR7097262.1"/>
    <property type="molecule type" value="Genomic_DNA"/>
</dbReference>
<proteinExistence type="predicted"/>
<evidence type="ECO:0008006" key="3">
    <source>
        <dbReference type="Google" id="ProtNLM"/>
    </source>
</evidence>
<gene>
    <name evidence="1" type="ORF">J2X09_005036</name>
</gene>
<evidence type="ECO:0000313" key="1">
    <source>
        <dbReference type="EMBL" id="MDR7097262.1"/>
    </source>
</evidence>